<dbReference type="OrthoDB" id="10057240at2759"/>
<feature type="region of interest" description="Disordered" evidence="1">
    <location>
        <begin position="69"/>
        <end position="127"/>
    </location>
</feature>
<accession>A0A4C1ZQ41</accession>
<dbReference type="Proteomes" id="UP000299102">
    <property type="component" value="Unassembled WGS sequence"/>
</dbReference>
<keyword evidence="4" id="KW-1185">Reference proteome</keyword>
<proteinExistence type="predicted"/>
<dbReference type="PANTHER" id="PTHR47055">
    <property type="entry name" value="DDE_TNP_1_7 DOMAIN-CONTAINING PROTEIN"/>
    <property type="match status" value="1"/>
</dbReference>
<dbReference type="Pfam" id="PF13843">
    <property type="entry name" value="DDE_Tnp_1_7"/>
    <property type="match status" value="1"/>
</dbReference>
<reference evidence="3 4" key="1">
    <citation type="journal article" date="2019" name="Commun. Biol.">
        <title>The bagworm genome reveals a unique fibroin gene that provides high tensile strength.</title>
        <authorList>
            <person name="Kono N."/>
            <person name="Nakamura H."/>
            <person name="Ohtoshi R."/>
            <person name="Tomita M."/>
            <person name="Numata K."/>
            <person name="Arakawa K."/>
        </authorList>
    </citation>
    <scope>NUCLEOTIDE SEQUENCE [LARGE SCALE GENOMIC DNA]</scope>
</reference>
<feature type="domain" description="PiggyBac transposable element-derived protein" evidence="2">
    <location>
        <begin position="138"/>
        <end position="256"/>
    </location>
</feature>
<evidence type="ECO:0000256" key="1">
    <source>
        <dbReference type="SAM" id="MobiDB-lite"/>
    </source>
</evidence>
<dbReference type="PANTHER" id="PTHR47055:SF3">
    <property type="entry name" value="PHORBOL-ESTER_DAG-TYPE DOMAIN-CONTAINING PROTEIN"/>
    <property type="match status" value="1"/>
</dbReference>
<name>A0A4C1ZQ41_EUMVA</name>
<evidence type="ECO:0000313" key="4">
    <source>
        <dbReference type="Proteomes" id="UP000299102"/>
    </source>
</evidence>
<feature type="compositionally biased region" description="Low complexity" evidence="1">
    <location>
        <begin position="108"/>
        <end position="125"/>
    </location>
</feature>
<evidence type="ECO:0000313" key="3">
    <source>
        <dbReference type="EMBL" id="GBP89343.1"/>
    </source>
</evidence>
<dbReference type="AlphaFoldDB" id="A0A4C1ZQ41"/>
<feature type="compositionally biased region" description="Acidic residues" evidence="1">
    <location>
        <begin position="77"/>
        <end position="86"/>
    </location>
</feature>
<dbReference type="EMBL" id="BGZK01001994">
    <property type="protein sequence ID" value="GBP89343.1"/>
    <property type="molecule type" value="Genomic_DNA"/>
</dbReference>
<protein>
    <submittedName>
        <fullName evidence="3">PiggyBac transposable element-derived protein 3</fullName>
    </submittedName>
</protein>
<dbReference type="STRING" id="151549.A0A4C1ZQ41"/>
<dbReference type="GO" id="GO:0043565">
    <property type="term" value="F:sequence-specific DNA binding"/>
    <property type="evidence" value="ECO:0007669"/>
    <property type="project" value="TreeGrafter"/>
</dbReference>
<organism evidence="3 4">
    <name type="scientific">Eumeta variegata</name>
    <name type="common">Bagworm moth</name>
    <name type="synonym">Eumeta japonica</name>
    <dbReference type="NCBI Taxonomy" id="151549"/>
    <lineage>
        <taxon>Eukaryota</taxon>
        <taxon>Metazoa</taxon>
        <taxon>Ecdysozoa</taxon>
        <taxon>Arthropoda</taxon>
        <taxon>Hexapoda</taxon>
        <taxon>Insecta</taxon>
        <taxon>Pterygota</taxon>
        <taxon>Neoptera</taxon>
        <taxon>Endopterygota</taxon>
        <taxon>Lepidoptera</taxon>
        <taxon>Glossata</taxon>
        <taxon>Ditrysia</taxon>
        <taxon>Tineoidea</taxon>
        <taxon>Psychidae</taxon>
        <taxon>Oiketicinae</taxon>
        <taxon>Eumeta</taxon>
    </lineage>
</organism>
<comment type="caution">
    <text evidence="3">The sequence shown here is derived from an EMBL/GenBank/DDBJ whole genome shotgun (WGS) entry which is preliminary data.</text>
</comment>
<dbReference type="InterPro" id="IPR029526">
    <property type="entry name" value="PGBD"/>
</dbReference>
<evidence type="ECO:0000259" key="2">
    <source>
        <dbReference type="Pfam" id="PF13843"/>
    </source>
</evidence>
<gene>
    <name evidence="3" type="primary">PGBD3</name>
    <name evidence="3" type="ORF">EVAR_60304_1</name>
</gene>
<sequence length="267" mass="31071">MTRFYAANQYRGLEEAVNAIAGDESDNEYDLIILPPEPDVLTDVEEGEDDLQTSELPRDIPGTIEVIRQRRHSSEMSEWEDSDDEPLSNKRMRPNQGDIIPPTWRKCSPSYSSSSQPTESNTRSSQKTQLIEHLKNLSPVEVFDKIFDTEIYDLILSNTLLYAGQNNRHGFMLDRDDLCRFLGILILSGYHRLPRERQYWSYDEDLGVPLVARSMSRNRFLDIKRNLHLVDNSLASTSNDKMFKIRPLVESLNQKIIKMEFFMKTYR</sequence>
<dbReference type="InterPro" id="IPR052638">
    <property type="entry name" value="PiggyBac_TE-derived"/>
</dbReference>